<protein>
    <submittedName>
        <fullName evidence="3">Uncharacterized protein</fullName>
    </submittedName>
</protein>
<dbReference type="PATRIC" id="fig|859350.6.peg.1351"/>
<dbReference type="Proteomes" id="UP000003423">
    <property type="component" value="Unassembled WGS sequence"/>
</dbReference>
<dbReference type="InterPro" id="IPR041685">
    <property type="entry name" value="AAA_GajA/Old/RecF-like"/>
</dbReference>
<dbReference type="Pfam" id="PF13175">
    <property type="entry name" value="AAA_15"/>
    <property type="match status" value="1"/>
</dbReference>
<feature type="domain" description="OLD protein-like TOPRIM" evidence="2">
    <location>
        <begin position="490"/>
        <end position="556"/>
    </location>
</feature>
<dbReference type="InterPro" id="IPR051396">
    <property type="entry name" value="Bact_Antivir_Def_Nuclease"/>
</dbReference>
<dbReference type="InterPro" id="IPR034139">
    <property type="entry name" value="TOPRIM_OLD"/>
</dbReference>
<organism evidence="3 4">
    <name type="scientific">Candidatus Nitrosopumilus salarius BD31</name>
    <dbReference type="NCBI Taxonomy" id="859350"/>
    <lineage>
        <taxon>Archaea</taxon>
        <taxon>Nitrososphaerota</taxon>
        <taxon>Nitrososphaeria</taxon>
        <taxon>Nitrosopumilales</taxon>
        <taxon>Nitrosopumilaceae</taxon>
        <taxon>Nitrosopumilus</taxon>
    </lineage>
</organism>
<dbReference type="Gene3D" id="3.40.50.300">
    <property type="entry name" value="P-loop containing nucleotide triphosphate hydrolases"/>
    <property type="match status" value="2"/>
</dbReference>
<dbReference type="CDD" id="cd01026">
    <property type="entry name" value="TOPRIM_OLD"/>
    <property type="match status" value="1"/>
</dbReference>
<accession>I3D1K5</accession>
<dbReference type="AlphaFoldDB" id="I3D1K5"/>
<feature type="domain" description="Endonuclease GajA/Old nuclease/RecF-like AAA" evidence="1">
    <location>
        <begin position="3"/>
        <end position="441"/>
    </location>
</feature>
<dbReference type="PANTHER" id="PTHR43581">
    <property type="entry name" value="ATP/GTP PHOSPHATASE"/>
    <property type="match status" value="1"/>
</dbReference>
<evidence type="ECO:0000313" key="3">
    <source>
        <dbReference type="EMBL" id="EIJ65598.1"/>
    </source>
</evidence>
<keyword evidence="4" id="KW-1185">Reference proteome</keyword>
<name>I3D1K5_9ARCH</name>
<comment type="caution">
    <text evidence="3">The sequence shown here is derived from an EMBL/GenBank/DDBJ whole genome shotgun (WGS) entry which is preliminary data.</text>
</comment>
<dbReference type="RefSeq" id="WP_008300167.1">
    <property type="nucleotide sequence ID" value="NZ_AEXL02000111.1"/>
</dbReference>
<evidence type="ECO:0000313" key="4">
    <source>
        <dbReference type="Proteomes" id="UP000003423"/>
    </source>
</evidence>
<dbReference type="OrthoDB" id="25344at2157"/>
<dbReference type="Pfam" id="PF20469">
    <property type="entry name" value="OLD-like_TOPRIM"/>
    <property type="match status" value="1"/>
</dbReference>
<dbReference type="SUPFAM" id="SSF52540">
    <property type="entry name" value="P-loop containing nucleoside triphosphate hydrolases"/>
    <property type="match status" value="1"/>
</dbReference>
<evidence type="ECO:0000259" key="2">
    <source>
        <dbReference type="Pfam" id="PF20469"/>
    </source>
</evidence>
<proteinExistence type="predicted"/>
<evidence type="ECO:0000259" key="1">
    <source>
        <dbReference type="Pfam" id="PF13175"/>
    </source>
</evidence>
<dbReference type="PANTHER" id="PTHR43581:SF4">
    <property type="entry name" value="ATP_GTP PHOSPHATASE"/>
    <property type="match status" value="1"/>
</dbReference>
<sequence>MVKIKSIKLRGLYSYESTTELKFDDTNLIVGTNNSGKSSIFKAIDFFLTSLTEYGCGGMMPWKSQLYHNMTINFSLSLLEVRYLLQILSVIPNDNSNRTFRLTTHNMNAHYENLVDDISLKITWKNTPFQDRILDLEYVLIIPKLSIKITSIGYNQETWISSLQNEKMKGFSDRGTFGQMVEKVRPFSLDDFQNQIIQMKETDGLRVYPYPVPNKFAENSKEAREIDSTTHMRIDMVFSMAGIRPSDTSEYSFFLMLGSMLKTKIALLSDSRNFQDTNDLIKHNFYDDGSNLQNFLFYLRNGDNQEDKKRYDLIKNEFERVFSSQNLTFDLEIISKELKSDDGFERSTGKTIPDKVTVTFSDTMFGRESLKFLAVGSGIRETLFILSKCIGHTDGIVLMDEPALNLHPLQIQTLMRRIIAIQSDQSNDNQIMIITHSPTLASIEMLSTVNEIIRVERISDISTVNQPSREDREWIQQNMATFHLMKPDILFAKCVILVEGQSDRIFLQTLLNESERLGLEDNDIFILDVGGKKSFPKFETFLNIFQIPYLILADRDAEVIFQDREIFILDEKFDVKQIPNEFQKIYILEEDLEAYLSKIKPELFSEAVTKYSKRKPEIAYHVIQGLLKNKIPSELKPIIFIFQHALKLTKSDVFE</sequence>
<dbReference type="EMBL" id="AEXL02000111">
    <property type="protein sequence ID" value="EIJ65598.1"/>
    <property type="molecule type" value="Genomic_DNA"/>
</dbReference>
<dbReference type="InterPro" id="IPR027417">
    <property type="entry name" value="P-loop_NTPase"/>
</dbReference>
<reference evidence="3 4" key="1">
    <citation type="journal article" date="2012" name="J. Bacteriol.">
        <title>Genome sequence of "Candidatus Nitrosopumilus salaria" BD31, an ammonia-oxidizing archaeon from the San Francisco Bay estuary.</title>
        <authorList>
            <person name="Mosier A.C."/>
            <person name="Allen E.E."/>
            <person name="Kim M."/>
            <person name="Ferriera S."/>
            <person name="Francis C.A."/>
        </authorList>
    </citation>
    <scope>NUCLEOTIDE SEQUENCE [LARGE SCALE GENOMIC DNA]</scope>
    <source>
        <strain evidence="3 4">BD31</strain>
    </source>
</reference>
<gene>
    <name evidence="3" type="ORF">BD31_I1567</name>
</gene>